<evidence type="ECO:0000256" key="3">
    <source>
        <dbReference type="ARBA" id="ARBA00011589"/>
    </source>
</evidence>
<dbReference type="OMA" id="KYKLRIH"/>
<dbReference type="Proteomes" id="UP000001640">
    <property type="component" value="Chromosome 9"/>
</dbReference>
<comment type="function">
    <text evidence="8">Assembly factor required for Rieske Fe-S protein RIP1 incorporation into the cytochrome b-c1 (CIII) complex. Functions as a chaperone, binding to this subunit within the mitochondrial matrix and stabilizing it prior to its translocation and insertion into the late CIII dimeric intermediate within the mitochondrial inner membrane. Modulates the mitochondrial matrix zinc pool.</text>
</comment>
<evidence type="ECO:0000256" key="6">
    <source>
        <dbReference type="ARBA" id="ARBA00023128"/>
    </source>
</evidence>
<dbReference type="PANTHER" id="PTHR46749:SF1">
    <property type="entry name" value="COMPLEX III ASSEMBLY FACTOR LYRM7"/>
    <property type="match status" value="1"/>
</dbReference>
<protein>
    <recommendedName>
        <fullName evidence="4">Mitochondrial zinc maintenance protein 1, mitochondrial</fullName>
    </recommendedName>
</protein>
<dbReference type="InterPro" id="IPR050435">
    <property type="entry name" value="MZM1/LYRM7"/>
</dbReference>
<dbReference type="InParanoid" id="G0VK90"/>
<dbReference type="GO" id="GO:0044183">
    <property type="term" value="F:protein folding chaperone"/>
    <property type="evidence" value="ECO:0007669"/>
    <property type="project" value="EnsemblFungi"/>
</dbReference>
<organism evidence="9 10">
    <name type="scientific">Naumovozyma castellii</name>
    <name type="common">Yeast</name>
    <name type="synonym">Saccharomyces castellii</name>
    <dbReference type="NCBI Taxonomy" id="27288"/>
    <lineage>
        <taxon>Eukaryota</taxon>
        <taxon>Fungi</taxon>
        <taxon>Dikarya</taxon>
        <taxon>Ascomycota</taxon>
        <taxon>Saccharomycotina</taxon>
        <taxon>Saccharomycetes</taxon>
        <taxon>Saccharomycetales</taxon>
        <taxon>Saccharomycetaceae</taxon>
        <taxon>Naumovozyma</taxon>
    </lineage>
</organism>
<dbReference type="FunCoup" id="G0VK90">
    <property type="interactions" value="31"/>
</dbReference>
<keyword evidence="5" id="KW-0809">Transit peptide</keyword>
<evidence type="ECO:0000313" key="9">
    <source>
        <dbReference type="EMBL" id="CCC71924.1"/>
    </source>
</evidence>
<dbReference type="GeneID" id="96905611"/>
<dbReference type="PANTHER" id="PTHR46749">
    <property type="entry name" value="COMPLEX III ASSEMBLY FACTOR LYRM7"/>
    <property type="match status" value="1"/>
</dbReference>
<proteinExistence type="inferred from homology"/>
<dbReference type="AlphaFoldDB" id="G0VK90"/>
<dbReference type="KEGG" id="ncs:NCAS_0I02560"/>
<dbReference type="RefSeq" id="XP_003678266.1">
    <property type="nucleotide sequence ID" value="XM_003678218.1"/>
</dbReference>
<dbReference type="HOGENOM" id="CLU_147114_2_2_1"/>
<evidence type="ECO:0000256" key="4">
    <source>
        <dbReference type="ARBA" id="ARBA00015108"/>
    </source>
</evidence>
<dbReference type="InterPro" id="IPR045298">
    <property type="entry name" value="Complex1_LYR_LYRM7"/>
</dbReference>
<evidence type="ECO:0000256" key="1">
    <source>
        <dbReference type="ARBA" id="ARBA00004305"/>
    </source>
</evidence>
<evidence type="ECO:0000256" key="5">
    <source>
        <dbReference type="ARBA" id="ARBA00022946"/>
    </source>
</evidence>
<gene>
    <name evidence="9" type="primary">NCAS0I02560</name>
    <name evidence="9" type="ordered locus">NCAS_0I02560</name>
</gene>
<accession>G0VK90</accession>
<dbReference type="STRING" id="1064592.G0VK90"/>
<evidence type="ECO:0000313" key="10">
    <source>
        <dbReference type="Proteomes" id="UP000001640"/>
    </source>
</evidence>
<keyword evidence="6" id="KW-0496">Mitochondrion</keyword>
<dbReference type="EMBL" id="HE576760">
    <property type="protein sequence ID" value="CCC71924.1"/>
    <property type="molecule type" value="Genomic_DNA"/>
</dbReference>
<reference evidence="9 10" key="1">
    <citation type="journal article" date="2011" name="Proc. Natl. Acad. Sci. U.S.A.">
        <title>Evolutionary erosion of yeast sex chromosomes by mating-type switching accidents.</title>
        <authorList>
            <person name="Gordon J.L."/>
            <person name="Armisen D."/>
            <person name="Proux-Wera E."/>
            <person name="Oheigeartaigh S.S."/>
            <person name="Byrne K.P."/>
            <person name="Wolfe K.H."/>
        </authorList>
    </citation>
    <scope>NUCLEOTIDE SEQUENCE [LARGE SCALE GENOMIC DNA]</scope>
    <source>
        <strain evidence="10">ATCC 76901 / BCRC 22586 / CBS 4309 / NBRC 1992 / NRRL Y-12630</strain>
    </source>
</reference>
<keyword evidence="7" id="KW-0143">Chaperone</keyword>
<name>G0VK90_NAUCA</name>
<comment type="subunit">
    <text evidence="3">Interacts with RIP1.</text>
</comment>
<keyword evidence="10" id="KW-1185">Reference proteome</keyword>
<comment type="similarity">
    <text evidence="2">Belongs to the complex I LYR family. MZM1 subfamily.</text>
</comment>
<evidence type="ECO:0000256" key="7">
    <source>
        <dbReference type="ARBA" id="ARBA00023186"/>
    </source>
</evidence>
<evidence type="ECO:0000256" key="2">
    <source>
        <dbReference type="ARBA" id="ARBA00009949"/>
    </source>
</evidence>
<reference key="2">
    <citation type="submission" date="2011-08" db="EMBL/GenBank/DDBJ databases">
        <title>Genome sequence of Naumovozyma castellii.</title>
        <authorList>
            <person name="Gordon J.L."/>
            <person name="Armisen D."/>
            <person name="Proux-Wera E."/>
            <person name="OhEigeartaigh S.S."/>
            <person name="Byrne K.P."/>
            <person name="Wolfe K.H."/>
        </authorList>
    </citation>
    <scope>NUCLEOTIDE SEQUENCE</scope>
    <source>
        <strain>Type strain:CBS 4309</strain>
    </source>
</reference>
<comment type="subcellular location">
    <subcellularLocation>
        <location evidence="1">Mitochondrion matrix</location>
    </subcellularLocation>
</comment>
<dbReference type="eggNOG" id="ENOG502S6EF">
    <property type="taxonomic scope" value="Eukaryota"/>
</dbReference>
<dbReference type="GO" id="GO:0005759">
    <property type="term" value="C:mitochondrial matrix"/>
    <property type="evidence" value="ECO:0007669"/>
    <property type="project" value="UniProtKB-SubCell"/>
</dbReference>
<sequence>MSLNGRALTAYRHGLRATKIAFNGDIRMLTAARVQMRNGMIDPPNPELSKEDQIKHLEDIALFLRRNVVQGVKTPQDEARYHLNIHKDTELGDNEDTKIPKRNTLTGGKTSPVGGCCGGGA</sequence>
<dbReference type="OrthoDB" id="529194at2759"/>
<dbReference type="GO" id="GO:0034551">
    <property type="term" value="P:mitochondrial respiratory chain complex III assembly"/>
    <property type="evidence" value="ECO:0007669"/>
    <property type="project" value="EnsemblFungi"/>
</dbReference>
<evidence type="ECO:0000256" key="8">
    <source>
        <dbReference type="ARBA" id="ARBA00025268"/>
    </source>
</evidence>
<dbReference type="CDD" id="cd20267">
    <property type="entry name" value="Complex1_LYR_LYRM7"/>
    <property type="match status" value="1"/>
</dbReference>